<name>A0AAE3NVM4_9BACT</name>
<evidence type="ECO:0000313" key="8">
    <source>
        <dbReference type="Proteomes" id="UP001221302"/>
    </source>
</evidence>
<reference evidence="7" key="1">
    <citation type="submission" date="2023-03" db="EMBL/GenBank/DDBJ databases">
        <title>Stygiobacter electus gen. nov., sp. nov., facultatively anaerobic thermotolerant bacterium of the class Ignavibacteria from a well of Yessentuki mineral water deposit.</title>
        <authorList>
            <person name="Podosokorskaya O.A."/>
            <person name="Elcheninov A.G."/>
            <person name="Petrova N.F."/>
            <person name="Zavarzina D.G."/>
            <person name="Kublanov I.V."/>
            <person name="Merkel A.Y."/>
        </authorList>
    </citation>
    <scope>NUCLEOTIDE SEQUENCE</scope>
    <source>
        <strain evidence="7">09-Me</strain>
    </source>
</reference>
<dbReference type="Pfam" id="PF01266">
    <property type="entry name" value="DAO"/>
    <property type="match status" value="1"/>
</dbReference>
<dbReference type="AlphaFoldDB" id="A0AAE3NVM4"/>
<dbReference type="EC" id="1.1.3.-" evidence="7"/>
<evidence type="ECO:0000256" key="2">
    <source>
        <dbReference type="ARBA" id="ARBA00022630"/>
    </source>
</evidence>
<keyword evidence="4 7" id="KW-0560">Oxidoreductase</keyword>
<dbReference type="EMBL" id="JARGDL010000002">
    <property type="protein sequence ID" value="MDF1610896.1"/>
    <property type="molecule type" value="Genomic_DNA"/>
</dbReference>
<dbReference type="Gene3D" id="3.30.9.10">
    <property type="entry name" value="D-Amino Acid Oxidase, subunit A, domain 2"/>
    <property type="match status" value="1"/>
</dbReference>
<evidence type="ECO:0000256" key="5">
    <source>
        <dbReference type="ARBA" id="ARBA00037941"/>
    </source>
</evidence>
<gene>
    <name evidence="7" type="primary">lhgO</name>
    <name evidence="7" type="ORF">P0M35_01925</name>
</gene>
<dbReference type="NCBIfam" id="NF008726">
    <property type="entry name" value="PRK11728.1"/>
    <property type="match status" value="1"/>
</dbReference>
<comment type="similarity">
    <text evidence="5">Belongs to the L2HGDH family.</text>
</comment>
<dbReference type="GO" id="GO:0047545">
    <property type="term" value="F:(S)-2-hydroxyglutarate dehydrogenase activity"/>
    <property type="evidence" value="ECO:0007669"/>
    <property type="project" value="TreeGrafter"/>
</dbReference>
<dbReference type="SUPFAM" id="SSF51905">
    <property type="entry name" value="FAD/NAD(P)-binding domain"/>
    <property type="match status" value="1"/>
</dbReference>
<evidence type="ECO:0000313" key="7">
    <source>
        <dbReference type="EMBL" id="MDF1610896.1"/>
    </source>
</evidence>
<keyword evidence="3" id="KW-0274">FAD</keyword>
<dbReference type="InterPro" id="IPR006076">
    <property type="entry name" value="FAD-dep_OxRdtase"/>
</dbReference>
<evidence type="ECO:0000256" key="4">
    <source>
        <dbReference type="ARBA" id="ARBA00023002"/>
    </source>
</evidence>
<feature type="domain" description="FAD dependent oxidoreductase" evidence="6">
    <location>
        <begin position="5"/>
        <end position="393"/>
    </location>
</feature>
<dbReference type="InterPro" id="IPR036188">
    <property type="entry name" value="FAD/NAD-bd_sf"/>
</dbReference>
<keyword evidence="2" id="KW-0285">Flavoprotein</keyword>
<keyword evidence="8" id="KW-1185">Reference proteome</keyword>
<evidence type="ECO:0000256" key="1">
    <source>
        <dbReference type="ARBA" id="ARBA00001974"/>
    </source>
</evidence>
<dbReference type="PANTHER" id="PTHR43104:SF2">
    <property type="entry name" value="L-2-HYDROXYGLUTARATE DEHYDROGENASE, MITOCHONDRIAL"/>
    <property type="match status" value="1"/>
</dbReference>
<protein>
    <submittedName>
        <fullName evidence="7">L-2-hydroxyglutarate oxidase</fullName>
        <ecNumber evidence="7">1.1.3.-</ecNumber>
    </submittedName>
</protein>
<evidence type="ECO:0000256" key="3">
    <source>
        <dbReference type="ARBA" id="ARBA00022827"/>
    </source>
</evidence>
<accession>A0AAE3NVM4</accession>
<dbReference type="GO" id="GO:0005737">
    <property type="term" value="C:cytoplasm"/>
    <property type="evidence" value="ECO:0007669"/>
    <property type="project" value="TreeGrafter"/>
</dbReference>
<dbReference type="Gene3D" id="3.50.50.60">
    <property type="entry name" value="FAD/NAD(P)-binding domain"/>
    <property type="match status" value="1"/>
</dbReference>
<comment type="cofactor">
    <cofactor evidence="1">
        <name>FAD</name>
        <dbReference type="ChEBI" id="CHEBI:57692"/>
    </cofactor>
</comment>
<dbReference type="PANTHER" id="PTHR43104">
    <property type="entry name" value="L-2-HYDROXYGLUTARATE DEHYDROGENASE, MITOCHONDRIAL"/>
    <property type="match status" value="1"/>
</dbReference>
<evidence type="ECO:0000259" key="6">
    <source>
        <dbReference type="Pfam" id="PF01266"/>
    </source>
</evidence>
<dbReference type="Proteomes" id="UP001221302">
    <property type="component" value="Unassembled WGS sequence"/>
</dbReference>
<dbReference type="RefSeq" id="WP_321534662.1">
    <property type="nucleotide sequence ID" value="NZ_JARGDL010000002.1"/>
</dbReference>
<organism evidence="7 8">
    <name type="scientific">Stygiobacter electus</name>
    <dbReference type="NCBI Taxonomy" id="3032292"/>
    <lineage>
        <taxon>Bacteria</taxon>
        <taxon>Pseudomonadati</taxon>
        <taxon>Ignavibacteriota</taxon>
        <taxon>Ignavibacteria</taxon>
        <taxon>Ignavibacteriales</taxon>
        <taxon>Melioribacteraceae</taxon>
        <taxon>Stygiobacter</taxon>
    </lineage>
</organism>
<comment type="caution">
    <text evidence="7">The sequence shown here is derived from an EMBL/GenBank/DDBJ whole genome shotgun (WGS) entry which is preliminary data.</text>
</comment>
<sequence>MKSYDVIIVGAGIVGLATGVKTLEKNPSLKILLLEKENDIAKHQTGNNSGVIHSGIYYKPGSLKAQNCTLGYNMLLSFCDEHKIKYDICGKLILATNENEIPIMNNIYERGIQNGLKDLKILNSKEINEIEPHAKGIAAVHVPQTGIIDYTEVSKKYLSVIKEKNGEIFFNENVIDIKIVNGTSTVYTKNNKYNSRIVVTCSGLQSDRLAKLTHKNLSYRLIPFRGEYYKLKKDSHHLVKNLIYPVPDPSFPFLGVHFTRLINNEVECGPNAVLAFKREGYSKFSFSLKDSIDTFTWKGFHIVMKKHWKTGLGEFYRSYNKNAFVQALKKLIPDIEKRNLIQGGAGVRAQACLSDGSLIDDFLFIEDEGVIHVCNAPSPAATASLSIGQTISEKIFSQLN</sequence>
<proteinExistence type="inferred from homology"/>